<keyword evidence="2" id="KW-0813">Transport</keyword>
<evidence type="ECO:0000256" key="4">
    <source>
        <dbReference type="ARBA" id="ARBA00022597"/>
    </source>
</evidence>
<evidence type="ECO:0000256" key="6">
    <source>
        <dbReference type="ARBA" id="ARBA00022692"/>
    </source>
</evidence>
<feature type="transmembrane region" description="Helical" evidence="9">
    <location>
        <begin position="258"/>
        <end position="281"/>
    </location>
</feature>
<evidence type="ECO:0000256" key="8">
    <source>
        <dbReference type="ARBA" id="ARBA00023136"/>
    </source>
</evidence>
<keyword evidence="4" id="KW-0762">Sugar transport</keyword>
<feature type="transmembrane region" description="Helical" evidence="9">
    <location>
        <begin position="98"/>
        <end position="118"/>
    </location>
</feature>
<feature type="domain" description="PTS EIIC type-2" evidence="10">
    <location>
        <begin position="8"/>
        <end position="422"/>
    </location>
</feature>
<evidence type="ECO:0000256" key="1">
    <source>
        <dbReference type="ARBA" id="ARBA00004651"/>
    </source>
</evidence>
<comment type="caution">
    <text evidence="11">The sequence shown here is derived from an EMBL/GenBank/DDBJ whole genome shotgun (WGS) entry which is preliminary data.</text>
</comment>
<proteinExistence type="predicted"/>
<gene>
    <name evidence="11" type="ORF">K8V82_08570</name>
</gene>
<dbReference type="Pfam" id="PF03611">
    <property type="entry name" value="EIIC-GAT"/>
    <property type="match status" value="1"/>
</dbReference>
<feature type="transmembrane region" description="Helical" evidence="9">
    <location>
        <begin position="12"/>
        <end position="31"/>
    </location>
</feature>
<name>A0A921I227_9FIRM</name>
<evidence type="ECO:0000256" key="5">
    <source>
        <dbReference type="ARBA" id="ARBA00022683"/>
    </source>
</evidence>
<dbReference type="Proteomes" id="UP000769156">
    <property type="component" value="Unassembled WGS sequence"/>
</dbReference>
<evidence type="ECO:0000313" key="12">
    <source>
        <dbReference type="Proteomes" id="UP000769156"/>
    </source>
</evidence>
<evidence type="ECO:0000259" key="10">
    <source>
        <dbReference type="PROSITE" id="PS51104"/>
    </source>
</evidence>
<accession>A0A921I227</accession>
<reference evidence="11" key="1">
    <citation type="journal article" date="2021" name="PeerJ">
        <title>Extensive microbial diversity within the chicken gut microbiome revealed by metagenomics and culture.</title>
        <authorList>
            <person name="Gilroy R."/>
            <person name="Ravi A."/>
            <person name="Getino M."/>
            <person name="Pursley I."/>
            <person name="Horton D.L."/>
            <person name="Alikhan N.F."/>
            <person name="Baker D."/>
            <person name="Gharbi K."/>
            <person name="Hall N."/>
            <person name="Watson M."/>
            <person name="Adriaenssens E.M."/>
            <person name="Foster-Nyarko E."/>
            <person name="Jarju S."/>
            <person name="Secka A."/>
            <person name="Antonio M."/>
            <person name="Oren A."/>
            <person name="Chaudhuri R.R."/>
            <person name="La Ragione R."/>
            <person name="Hildebrand F."/>
            <person name="Pallen M.J."/>
        </authorList>
    </citation>
    <scope>NUCLEOTIDE SEQUENCE</scope>
    <source>
        <strain evidence="11">ChiSjej5B23-16112</strain>
    </source>
</reference>
<dbReference type="GO" id="GO:0015577">
    <property type="term" value="F:galactitol transmembrane transporter activity"/>
    <property type="evidence" value="ECO:0007669"/>
    <property type="project" value="InterPro"/>
</dbReference>
<dbReference type="PANTHER" id="PTHR37324:SF2">
    <property type="entry name" value="PTS SYSTEM GALACTITOL-SPECIFIC EIIC COMPONENT"/>
    <property type="match status" value="1"/>
</dbReference>
<feature type="transmembrane region" description="Helical" evidence="9">
    <location>
        <begin position="302"/>
        <end position="328"/>
    </location>
</feature>
<organism evidence="11 12">
    <name type="scientific">Lachnoclostridium phocaeense</name>
    <dbReference type="NCBI Taxonomy" id="1871021"/>
    <lineage>
        <taxon>Bacteria</taxon>
        <taxon>Bacillati</taxon>
        <taxon>Bacillota</taxon>
        <taxon>Clostridia</taxon>
        <taxon>Lachnospirales</taxon>
        <taxon>Lachnospiraceae</taxon>
    </lineage>
</organism>
<dbReference type="PIRSF" id="PIRSF006304">
    <property type="entry name" value="GatC"/>
    <property type="match status" value="1"/>
</dbReference>
<keyword evidence="8 9" id="KW-0472">Membrane</keyword>
<keyword evidence="5" id="KW-0598">Phosphotransferase system</keyword>
<feature type="transmembrane region" description="Helical" evidence="9">
    <location>
        <begin position="223"/>
        <end position="246"/>
    </location>
</feature>
<evidence type="ECO:0000256" key="7">
    <source>
        <dbReference type="ARBA" id="ARBA00022989"/>
    </source>
</evidence>
<dbReference type="GO" id="GO:0005886">
    <property type="term" value="C:plasma membrane"/>
    <property type="evidence" value="ECO:0007669"/>
    <property type="project" value="UniProtKB-SubCell"/>
</dbReference>
<reference evidence="11" key="2">
    <citation type="submission" date="2021-09" db="EMBL/GenBank/DDBJ databases">
        <authorList>
            <person name="Gilroy R."/>
        </authorList>
    </citation>
    <scope>NUCLEOTIDE SEQUENCE</scope>
    <source>
        <strain evidence="11">ChiSjej5B23-16112</strain>
    </source>
</reference>
<keyword evidence="7 9" id="KW-1133">Transmembrane helix</keyword>
<feature type="transmembrane region" description="Helical" evidence="9">
    <location>
        <begin position="362"/>
        <end position="384"/>
    </location>
</feature>
<dbReference type="OrthoDB" id="9787936at2"/>
<dbReference type="InterPro" id="IPR013014">
    <property type="entry name" value="PTS_EIIC_2"/>
</dbReference>
<feature type="transmembrane region" description="Helical" evidence="9">
    <location>
        <begin position="130"/>
        <end position="159"/>
    </location>
</feature>
<comment type="subcellular location">
    <subcellularLocation>
        <location evidence="1">Cell membrane</location>
        <topology evidence="1">Multi-pass membrane protein</topology>
    </subcellularLocation>
</comment>
<dbReference type="InterPro" id="IPR004703">
    <property type="entry name" value="PTS_sugar-sp_permease"/>
</dbReference>
<dbReference type="AlphaFoldDB" id="A0A921I227"/>
<keyword evidence="6 9" id="KW-0812">Transmembrane</keyword>
<keyword evidence="3" id="KW-1003">Cell membrane</keyword>
<dbReference type="PROSITE" id="PS51104">
    <property type="entry name" value="PTS_EIIC_TYPE_2"/>
    <property type="match status" value="1"/>
</dbReference>
<dbReference type="InterPro" id="IPR013853">
    <property type="entry name" value="EIIC-GAT"/>
</dbReference>
<dbReference type="PANTHER" id="PTHR37324">
    <property type="entry name" value="PTS SYSTEM GALACTITOL-SPECIFIC EIIC COMPONENT"/>
    <property type="match status" value="1"/>
</dbReference>
<protein>
    <submittedName>
        <fullName evidence="11">PTS galactitol transporter subunit IIC</fullName>
    </submittedName>
</protein>
<evidence type="ECO:0000313" key="11">
    <source>
        <dbReference type="EMBL" id="HJF94833.1"/>
    </source>
</evidence>
<evidence type="ECO:0000256" key="3">
    <source>
        <dbReference type="ARBA" id="ARBA00022475"/>
    </source>
</evidence>
<evidence type="ECO:0000256" key="9">
    <source>
        <dbReference type="SAM" id="Phobius"/>
    </source>
</evidence>
<sequence length="422" mass="46160">MTIVLDVLNKVVDLGAFVMMPVILFVMGMIFRMKPSDALRAGITVGIGFKGISLAAGLITETMTPLITQLQEQWGLSLDAVDLGVPVVSTMSFSDGRFVLMMFGGVLLVNAVMLLLNLTKTLNVDIWNFWHYLFIGSLATIISGNILIGLLVGVVYSAINLLLADRNQELICEVCGEQYRGLSFCTMAFPVLLPIGRAIDWVIDKIPGVRKIDFNLKKVPKKAAFFTEPIMIGFIIGAILALLASYSWDQCLNVGMTMAAAMFLLPRMISILMEGLSPIATATREFMATRFPNREFRIGMDFALLVGDTDMITLGMIFVPISLLLAVILPGNRVLPLVGLTNLSYMMMAPVIASKRNMFRGLLIGIVMVVLVFYMASAMCPLITELGIQTGLVEAGGNYTLFNTGEHVGFVLLQILKIFFPS</sequence>
<dbReference type="GO" id="GO:0009401">
    <property type="term" value="P:phosphoenolpyruvate-dependent sugar phosphotransferase system"/>
    <property type="evidence" value="ECO:0007669"/>
    <property type="project" value="UniProtKB-KW"/>
</dbReference>
<dbReference type="EMBL" id="DYVY01000141">
    <property type="protein sequence ID" value="HJF94833.1"/>
    <property type="molecule type" value="Genomic_DNA"/>
</dbReference>
<evidence type="ECO:0000256" key="2">
    <source>
        <dbReference type="ARBA" id="ARBA00022448"/>
    </source>
</evidence>
<feature type="transmembrane region" description="Helical" evidence="9">
    <location>
        <begin position="38"/>
        <end position="59"/>
    </location>
</feature>